<dbReference type="InterPro" id="IPR008772">
    <property type="entry name" value="Phosphonate_metab_PhnH"/>
</dbReference>
<dbReference type="RefSeq" id="WP_103882131.1">
    <property type="nucleotide sequence ID" value="NZ_FNVG01000029.1"/>
</dbReference>
<evidence type="ECO:0000313" key="2">
    <source>
        <dbReference type="Proteomes" id="UP000236721"/>
    </source>
</evidence>
<proteinExistence type="predicted"/>
<dbReference type="EMBL" id="FNVG01000029">
    <property type="protein sequence ID" value="SEG66974.1"/>
    <property type="molecule type" value="Genomic_DNA"/>
</dbReference>
<accession>A0A1H6C1Y3</accession>
<evidence type="ECO:0000313" key="1">
    <source>
        <dbReference type="EMBL" id="SEG66974.1"/>
    </source>
</evidence>
<dbReference type="InterPro" id="IPR038058">
    <property type="entry name" value="PhnH-like_sp"/>
</dbReference>
<reference evidence="2" key="1">
    <citation type="submission" date="2016-10" db="EMBL/GenBank/DDBJ databases">
        <authorList>
            <person name="Varghese N."/>
            <person name="Submissions S."/>
        </authorList>
    </citation>
    <scope>NUCLEOTIDE SEQUENCE [LARGE SCALE GENOMIC DNA]</scope>
    <source>
        <strain evidence="2">CGMCC 1.7062</strain>
    </source>
</reference>
<dbReference type="GO" id="GO:0019634">
    <property type="term" value="P:organic phosphonate metabolic process"/>
    <property type="evidence" value="ECO:0007669"/>
    <property type="project" value="InterPro"/>
</dbReference>
<dbReference type="PIRSF" id="PIRSF020680">
    <property type="entry name" value="PhnH"/>
    <property type="match status" value="1"/>
</dbReference>
<protein>
    <submittedName>
        <fullName evidence="1">Alpha-D-ribose 1-methylphosphonate 5-triphosphate synthase subunit PhnH</fullName>
    </submittedName>
</protein>
<sequence>MTTITTAFEDAVHDSQQCFRLLLKAMSEPGELVTLDRSEGFGAMQKAATQTLLSLSDNATPIWLSESHLKDAVIRENIRFHCGSPVTEIQNNASFAVIAEQDLADFDWNNATFSLGCEEYPDQSTTVIVELSRLSSLGNGSVANQSKGDITLTLSGPGIESQSVLNIGVVSQEFQHFLQGRQEHFAFPLGIDLVLVSDEIIACLPRTTLVEVNSCM</sequence>
<dbReference type="AlphaFoldDB" id="A0A1H6C1Y3"/>
<dbReference type="Gene3D" id="3.40.50.11310">
    <property type="entry name" value="Bacterial phosphonate metabolism protein PhnH"/>
    <property type="match status" value="1"/>
</dbReference>
<dbReference type="OrthoDB" id="9814509at2"/>
<dbReference type="NCBIfam" id="TIGR03292">
    <property type="entry name" value="PhnH_redo"/>
    <property type="match status" value="1"/>
</dbReference>
<keyword evidence="2" id="KW-1185">Reference proteome</keyword>
<dbReference type="Proteomes" id="UP000236721">
    <property type="component" value="Unassembled WGS sequence"/>
</dbReference>
<organism evidence="1 2">
    <name type="scientific">Vibrio hangzhouensis</name>
    <dbReference type="NCBI Taxonomy" id="462991"/>
    <lineage>
        <taxon>Bacteria</taxon>
        <taxon>Pseudomonadati</taxon>
        <taxon>Pseudomonadota</taxon>
        <taxon>Gammaproteobacteria</taxon>
        <taxon>Vibrionales</taxon>
        <taxon>Vibrionaceae</taxon>
        <taxon>Vibrio</taxon>
    </lineage>
</organism>
<dbReference type="Pfam" id="PF05845">
    <property type="entry name" value="PhnH"/>
    <property type="match status" value="1"/>
</dbReference>
<name>A0A1H6C1Y3_9VIBR</name>
<gene>
    <name evidence="1" type="ORF">SAMN04488244_12934</name>
</gene>
<dbReference type="SUPFAM" id="SSF159709">
    <property type="entry name" value="PhnH-like"/>
    <property type="match status" value="1"/>
</dbReference>